<keyword evidence="1" id="KW-0812">Transmembrane</keyword>
<dbReference type="EMBL" id="JAUDCL010000025">
    <property type="protein sequence ID" value="MDM8202033.1"/>
    <property type="molecule type" value="Genomic_DNA"/>
</dbReference>
<feature type="transmembrane region" description="Helical" evidence="1">
    <location>
        <begin position="104"/>
        <end position="126"/>
    </location>
</feature>
<proteinExistence type="predicted"/>
<sequence>MLKNWKRSVAFFLVIVMAFVSNVTVFASAQDISSLLNDNRAEIENTLQQVLNYSYYDEGDFIIEHDIVTDGVLTEDQYQDALSAVAMWQQVEDKYGLEYVQTRVAIPAALAAVLATVAVLFGEAIVGEITSYFMTWGMTAGCQKFQDIDLIRSFCEANDFL</sequence>
<comment type="caution">
    <text evidence="3">The sequence shown here is derived from an EMBL/GenBank/DDBJ whole genome shotgun (WGS) entry which is preliminary data.</text>
</comment>
<keyword evidence="4" id="KW-1185">Reference proteome</keyword>
<evidence type="ECO:0000256" key="2">
    <source>
        <dbReference type="SAM" id="SignalP"/>
    </source>
</evidence>
<evidence type="ECO:0000313" key="3">
    <source>
        <dbReference type="EMBL" id="MDM8202033.1"/>
    </source>
</evidence>
<feature type="chain" id="PRO_5046390928" evidence="2">
    <location>
        <begin position="30"/>
        <end position="161"/>
    </location>
</feature>
<keyword evidence="1" id="KW-1133">Transmembrane helix</keyword>
<protein>
    <submittedName>
        <fullName evidence="3">Uncharacterized protein</fullName>
    </submittedName>
</protein>
<dbReference type="RefSeq" id="WP_289600431.1">
    <property type="nucleotide sequence ID" value="NZ_JAUDCL010000025.1"/>
</dbReference>
<keyword evidence="2" id="KW-0732">Signal</keyword>
<organism evidence="3 4">
    <name type="scientific">Allofournierella massiliensis</name>
    <dbReference type="NCBI Taxonomy" id="1650663"/>
    <lineage>
        <taxon>Bacteria</taxon>
        <taxon>Bacillati</taxon>
        <taxon>Bacillota</taxon>
        <taxon>Clostridia</taxon>
        <taxon>Eubacteriales</taxon>
        <taxon>Oscillospiraceae</taxon>
        <taxon>Allofournierella</taxon>
    </lineage>
</organism>
<dbReference type="Proteomes" id="UP001529380">
    <property type="component" value="Unassembled WGS sequence"/>
</dbReference>
<name>A0ABT7UT11_9FIRM</name>
<keyword evidence="1" id="KW-0472">Membrane</keyword>
<accession>A0ABT7UT11</accession>
<reference evidence="4" key="1">
    <citation type="submission" date="2023-06" db="EMBL/GenBank/DDBJ databases">
        <title>Identification and characterization of horizontal gene transfer across gut microbiota members of farm animals based on homology search.</title>
        <authorList>
            <person name="Zeman M."/>
            <person name="Kubasova T."/>
            <person name="Jahodarova E."/>
            <person name="Nykrynova M."/>
            <person name="Rychlik I."/>
        </authorList>
    </citation>
    <scope>NUCLEOTIDE SEQUENCE [LARGE SCALE GENOMIC DNA]</scope>
    <source>
        <strain evidence="4">ET340</strain>
    </source>
</reference>
<reference evidence="3 4" key="2">
    <citation type="submission" date="2023-06" db="EMBL/GenBank/DDBJ databases">
        <title>Identification and characterization of horizontal gene transfer across gut microbiota members of farm animals based on homology search.</title>
        <authorList>
            <person name="Schwarzerova J."/>
            <person name="Nykrynova M."/>
            <person name="Jureckova K."/>
            <person name="Cejkova D."/>
            <person name="Rychlik I."/>
        </authorList>
    </citation>
    <scope>NUCLEOTIDE SEQUENCE [LARGE SCALE GENOMIC DNA]</scope>
    <source>
        <strain evidence="3 4">ET340</strain>
    </source>
</reference>
<feature type="signal peptide" evidence="2">
    <location>
        <begin position="1"/>
        <end position="29"/>
    </location>
</feature>
<evidence type="ECO:0000256" key="1">
    <source>
        <dbReference type="SAM" id="Phobius"/>
    </source>
</evidence>
<evidence type="ECO:0000313" key="4">
    <source>
        <dbReference type="Proteomes" id="UP001529380"/>
    </source>
</evidence>
<gene>
    <name evidence="3" type="ORF">QUW08_12140</name>
</gene>
<reference evidence="3 4" key="3">
    <citation type="submission" date="2023-06" db="EMBL/GenBank/DDBJ databases">
        <authorList>
            <person name="Zeman M."/>
            <person name="Kubasova T."/>
            <person name="Jahodarova E."/>
            <person name="Nykrynova M."/>
            <person name="Rychlik I."/>
        </authorList>
    </citation>
    <scope>NUCLEOTIDE SEQUENCE [LARGE SCALE GENOMIC DNA]</scope>
    <source>
        <strain evidence="3 4">ET340</strain>
    </source>
</reference>